<dbReference type="Proteomes" id="UP001589838">
    <property type="component" value="Unassembled WGS sequence"/>
</dbReference>
<dbReference type="RefSeq" id="WP_335960710.1">
    <property type="nucleotide sequence ID" value="NZ_JAXBLX010000012.1"/>
</dbReference>
<sequence>MENEQKKYAIKEVSKSLKIPVGKLKEWEELYSNALYVQRTKTGARLYTGYDIELLKKIKILKDNNINEEHVNFILDTNNEVERDEQGESTQEYFTLLSLQNETIESIQKLTESIATIKEEFIQEVKEEIKSEMNVGHSKAKSLLQSYSHTIADTAENTHEELTRLRQDIHKEEEEKLFIQQKLEEREQQFQEFVQSYREAAAAKEKQRFPNWLNIFKAKKEGSIDLS</sequence>
<dbReference type="Pfam" id="PF13411">
    <property type="entry name" value="MerR_1"/>
    <property type="match status" value="1"/>
</dbReference>
<evidence type="ECO:0000256" key="1">
    <source>
        <dbReference type="SAM" id="Coils"/>
    </source>
</evidence>
<name>A0ABV6KD28_9BACI</name>
<evidence type="ECO:0000259" key="2">
    <source>
        <dbReference type="Pfam" id="PF13411"/>
    </source>
</evidence>
<gene>
    <name evidence="3" type="ORF">ACFFHM_10265</name>
</gene>
<keyword evidence="4" id="KW-1185">Reference proteome</keyword>
<feature type="coiled-coil region" evidence="1">
    <location>
        <begin position="152"/>
        <end position="189"/>
    </location>
</feature>
<proteinExistence type="predicted"/>
<evidence type="ECO:0000313" key="4">
    <source>
        <dbReference type="Proteomes" id="UP001589838"/>
    </source>
</evidence>
<evidence type="ECO:0000313" key="3">
    <source>
        <dbReference type="EMBL" id="MFC0470867.1"/>
    </source>
</evidence>
<comment type="caution">
    <text evidence="3">The sequence shown here is derived from an EMBL/GenBank/DDBJ whole genome shotgun (WGS) entry which is preliminary data.</text>
</comment>
<protein>
    <submittedName>
        <fullName evidence="3">MerR family transcriptional regulator</fullName>
    </submittedName>
</protein>
<organism evidence="3 4">
    <name type="scientific">Halalkalibacter kiskunsagensis</name>
    <dbReference type="NCBI Taxonomy" id="1548599"/>
    <lineage>
        <taxon>Bacteria</taxon>
        <taxon>Bacillati</taxon>
        <taxon>Bacillota</taxon>
        <taxon>Bacilli</taxon>
        <taxon>Bacillales</taxon>
        <taxon>Bacillaceae</taxon>
        <taxon>Halalkalibacter</taxon>
    </lineage>
</organism>
<reference evidence="3 4" key="1">
    <citation type="submission" date="2024-09" db="EMBL/GenBank/DDBJ databases">
        <authorList>
            <person name="Sun Q."/>
            <person name="Mori K."/>
        </authorList>
    </citation>
    <scope>NUCLEOTIDE SEQUENCE [LARGE SCALE GENOMIC DNA]</scope>
    <source>
        <strain evidence="3 4">NCAIM B.02610</strain>
    </source>
</reference>
<dbReference type="SUPFAM" id="SSF46955">
    <property type="entry name" value="Putative DNA-binding domain"/>
    <property type="match status" value="1"/>
</dbReference>
<dbReference type="InterPro" id="IPR000551">
    <property type="entry name" value="MerR-type_HTH_dom"/>
</dbReference>
<dbReference type="InterPro" id="IPR009061">
    <property type="entry name" value="DNA-bd_dom_put_sf"/>
</dbReference>
<dbReference type="Gene3D" id="1.10.1660.10">
    <property type="match status" value="1"/>
</dbReference>
<dbReference type="EMBL" id="JBHLUX010000027">
    <property type="protein sequence ID" value="MFC0470867.1"/>
    <property type="molecule type" value="Genomic_DNA"/>
</dbReference>
<keyword evidence="1" id="KW-0175">Coiled coil</keyword>
<feature type="domain" description="HTH merR-type" evidence="2">
    <location>
        <begin position="8"/>
        <end position="71"/>
    </location>
</feature>
<accession>A0ABV6KD28</accession>